<organism evidence="2 3">
    <name type="scientific">Galerina marginata (strain CBS 339.88)</name>
    <dbReference type="NCBI Taxonomy" id="685588"/>
    <lineage>
        <taxon>Eukaryota</taxon>
        <taxon>Fungi</taxon>
        <taxon>Dikarya</taxon>
        <taxon>Basidiomycota</taxon>
        <taxon>Agaricomycotina</taxon>
        <taxon>Agaricomycetes</taxon>
        <taxon>Agaricomycetidae</taxon>
        <taxon>Agaricales</taxon>
        <taxon>Agaricineae</taxon>
        <taxon>Strophariaceae</taxon>
        <taxon>Galerina</taxon>
    </lineage>
</organism>
<protein>
    <submittedName>
        <fullName evidence="2">Uncharacterized protein</fullName>
    </submittedName>
</protein>
<sequence>MPRPFADATSSSSRSPDIRDLTLPTSWRTTTFTNRKRIEPFRRVSHALQIGQLSPRHPIFGGLHLIGWVLVRQPDINPLRMLVFQVPIEGRQHNVFKKGHAKSGICISSSHGPQSRVSGARTVAQRRAFTRMSLKWIGCQRR</sequence>
<name>A0A067T005_GALM3</name>
<evidence type="ECO:0000313" key="3">
    <source>
        <dbReference type="Proteomes" id="UP000027222"/>
    </source>
</evidence>
<reference evidence="3" key="1">
    <citation type="journal article" date="2014" name="Proc. Natl. Acad. Sci. U.S.A.">
        <title>Extensive sampling of basidiomycete genomes demonstrates inadequacy of the white-rot/brown-rot paradigm for wood decay fungi.</title>
        <authorList>
            <person name="Riley R."/>
            <person name="Salamov A.A."/>
            <person name="Brown D.W."/>
            <person name="Nagy L.G."/>
            <person name="Floudas D."/>
            <person name="Held B.W."/>
            <person name="Levasseur A."/>
            <person name="Lombard V."/>
            <person name="Morin E."/>
            <person name="Otillar R."/>
            <person name="Lindquist E.A."/>
            <person name="Sun H."/>
            <person name="LaButti K.M."/>
            <person name="Schmutz J."/>
            <person name="Jabbour D."/>
            <person name="Luo H."/>
            <person name="Baker S.E."/>
            <person name="Pisabarro A.G."/>
            <person name="Walton J.D."/>
            <person name="Blanchette R.A."/>
            <person name="Henrissat B."/>
            <person name="Martin F."/>
            <person name="Cullen D."/>
            <person name="Hibbett D.S."/>
            <person name="Grigoriev I.V."/>
        </authorList>
    </citation>
    <scope>NUCLEOTIDE SEQUENCE [LARGE SCALE GENOMIC DNA]</scope>
    <source>
        <strain evidence="3">CBS 339.88</strain>
    </source>
</reference>
<accession>A0A067T005</accession>
<dbReference type="EMBL" id="KL142380">
    <property type="protein sequence ID" value="KDR75662.1"/>
    <property type="molecule type" value="Genomic_DNA"/>
</dbReference>
<keyword evidence="3" id="KW-1185">Reference proteome</keyword>
<proteinExistence type="predicted"/>
<gene>
    <name evidence="2" type="ORF">GALMADRAFT_494543</name>
</gene>
<feature type="region of interest" description="Disordered" evidence="1">
    <location>
        <begin position="1"/>
        <end position="20"/>
    </location>
</feature>
<dbReference type="AlphaFoldDB" id="A0A067T005"/>
<evidence type="ECO:0000256" key="1">
    <source>
        <dbReference type="SAM" id="MobiDB-lite"/>
    </source>
</evidence>
<dbReference type="Proteomes" id="UP000027222">
    <property type="component" value="Unassembled WGS sequence"/>
</dbReference>
<evidence type="ECO:0000313" key="2">
    <source>
        <dbReference type="EMBL" id="KDR75662.1"/>
    </source>
</evidence>
<dbReference type="HOGENOM" id="CLU_1815937_0_0_1"/>